<comment type="caution">
    <text evidence="6">The sequence shown here is derived from an EMBL/GenBank/DDBJ whole genome shotgun (WGS) entry which is preliminary data.</text>
</comment>
<dbReference type="GO" id="GO:0046872">
    <property type="term" value="F:metal ion binding"/>
    <property type="evidence" value="ECO:0007669"/>
    <property type="project" value="UniProtKB-KW"/>
</dbReference>
<evidence type="ECO:0000256" key="4">
    <source>
        <dbReference type="SAM" id="MobiDB-lite"/>
    </source>
</evidence>
<evidence type="ECO:0000313" key="7">
    <source>
        <dbReference type="Proteomes" id="UP000029917"/>
    </source>
</evidence>
<feature type="compositionally biased region" description="Basic and acidic residues" evidence="4">
    <location>
        <begin position="114"/>
        <end position="123"/>
    </location>
</feature>
<feature type="region of interest" description="Disordered" evidence="4">
    <location>
        <begin position="112"/>
        <end position="135"/>
    </location>
</feature>
<feature type="domain" description="CENP-V/GFA" evidence="5">
    <location>
        <begin position="4"/>
        <end position="120"/>
    </location>
</feature>
<reference evidence="6 7" key="2">
    <citation type="submission" date="2014-10" db="EMBL/GenBank/DDBJ databases">
        <title>Paracoccus sanguinis sp. nov., isolated from clinical specimens of New York State patients.</title>
        <authorList>
            <person name="Mingle L.A."/>
            <person name="Cole J.A."/>
            <person name="Lapierre P."/>
            <person name="Musser K.A."/>
        </authorList>
    </citation>
    <scope>NUCLEOTIDE SEQUENCE [LARGE SCALE GENOMIC DNA]</scope>
    <source>
        <strain evidence="6 7">HAMBI 3106</strain>
    </source>
</reference>
<protein>
    <submittedName>
        <fullName evidence="6">Aldehyde-activating protein</fullName>
    </submittedName>
</protein>
<sequence length="135" mass="14654">MAEAWGGCQCGAVRFRVRLADGLRTARRCTCRYCRMKGTVAVTVAEGGFDLLQGANALSEYRFNTGVAAHHFCRVCGVNTHPARRSTPGQLAVSVACLDGCSPFDFAELPVMDGENHPSDSGRSRRRGVLRYSPE</sequence>
<dbReference type="PANTHER" id="PTHR28620">
    <property type="entry name" value="CENTROMERE PROTEIN V"/>
    <property type="match status" value="1"/>
</dbReference>
<dbReference type="PANTHER" id="PTHR28620:SF1">
    <property type="entry name" value="CENP-V_GFA DOMAIN-CONTAINING PROTEIN"/>
    <property type="match status" value="1"/>
</dbReference>
<proteinExistence type="inferred from homology"/>
<dbReference type="GO" id="GO:0016846">
    <property type="term" value="F:carbon-sulfur lyase activity"/>
    <property type="evidence" value="ECO:0007669"/>
    <property type="project" value="InterPro"/>
</dbReference>
<evidence type="ECO:0000256" key="3">
    <source>
        <dbReference type="ARBA" id="ARBA00022833"/>
    </source>
</evidence>
<dbReference type="EMBL" id="JRKS01000036">
    <property type="protein sequence ID" value="KGJ05487.1"/>
    <property type="molecule type" value="Genomic_DNA"/>
</dbReference>
<organism evidence="6 7">
    <name type="scientific">Paracoccus sphaerophysae</name>
    <dbReference type="NCBI Taxonomy" id="690417"/>
    <lineage>
        <taxon>Bacteria</taxon>
        <taxon>Pseudomonadati</taxon>
        <taxon>Pseudomonadota</taxon>
        <taxon>Alphaproteobacteria</taxon>
        <taxon>Rhodobacterales</taxon>
        <taxon>Paracoccaceae</taxon>
        <taxon>Paracoccus</taxon>
    </lineage>
</organism>
<dbReference type="Gene3D" id="2.170.150.70">
    <property type="match status" value="1"/>
</dbReference>
<accession>A0A099F5V3</accession>
<dbReference type="SUPFAM" id="SSF51316">
    <property type="entry name" value="Mss4-like"/>
    <property type="match status" value="1"/>
</dbReference>
<evidence type="ECO:0000256" key="1">
    <source>
        <dbReference type="ARBA" id="ARBA00005495"/>
    </source>
</evidence>
<dbReference type="PROSITE" id="PS51891">
    <property type="entry name" value="CENP_V_GFA"/>
    <property type="match status" value="1"/>
</dbReference>
<keyword evidence="3" id="KW-0862">Zinc</keyword>
<keyword evidence="2" id="KW-0479">Metal-binding</keyword>
<dbReference type="Proteomes" id="UP000029917">
    <property type="component" value="Unassembled WGS sequence"/>
</dbReference>
<evidence type="ECO:0000259" key="5">
    <source>
        <dbReference type="PROSITE" id="PS51891"/>
    </source>
</evidence>
<evidence type="ECO:0000313" key="6">
    <source>
        <dbReference type="EMBL" id="KGJ05487.1"/>
    </source>
</evidence>
<reference evidence="6 7" key="1">
    <citation type="submission" date="2014-09" db="EMBL/GenBank/DDBJ databases">
        <authorList>
            <person name="McGinnis J.M."/>
            <person name="Wolfgang W.J."/>
        </authorList>
    </citation>
    <scope>NUCLEOTIDE SEQUENCE [LARGE SCALE GENOMIC DNA]</scope>
    <source>
        <strain evidence="6 7">HAMBI 3106</strain>
    </source>
</reference>
<name>A0A099F5V3_9RHOB</name>
<gene>
    <name evidence="6" type="ORF">IC63_11300</name>
</gene>
<dbReference type="Pfam" id="PF04828">
    <property type="entry name" value="GFA"/>
    <property type="match status" value="1"/>
</dbReference>
<keyword evidence="7" id="KW-1185">Reference proteome</keyword>
<dbReference type="InterPro" id="IPR006913">
    <property type="entry name" value="CENP-V/GFA"/>
</dbReference>
<dbReference type="STRING" id="690417.IC63_11300"/>
<dbReference type="InterPro" id="IPR052355">
    <property type="entry name" value="CENP-V-like"/>
</dbReference>
<dbReference type="InterPro" id="IPR011057">
    <property type="entry name" value="Mss4-like_sf"/>
</dbReference>
<evidence type="ECO:0000256" key="2">
    <source>
        <dbReference type="ARBA" id="ARBA00022723"/>
    </source>
</evidence>
<comment type="similarity">
    <text evidence="1">Belongs to the Gfa family.</text>
</comment>
<dbReference type="AlphaFoldDB" id="A0A099F5V3"/>